<name>A0A0B2BZH9_9SPHN</name>
<evidence type="ECO:0000256" key="11">
    <source>
        <dbReference type="ARBA" id="ARBA00023237"/>
    </source>
</evidence>
<sequence length="885" mass="93881">MGSALAARGPWTMLLCSASAAALLPGTAFAQAVTPIDRAADAGSEGIPRNAIIVTATKREQTLQEIPVAVTVTTAETLEREQIRDLRDLQSVVPSLRVTQLQSSANTNFIIRGFGNGANNAGIEPSVGVFVDGVYRSRTSAQIGDLPDVSRVEVLRGPQSTLFGKNASAGVISIVTRLPSFTPTGSAELSYGNYDALVARAYVSAPLDSNVAVSLAGGINRRDGYNRDEGSGTRTNERDRWFVRGQGLFDNGGALTARLIVDYDRIDENCCGVVNLLSSPATAAIRALGGQVSDPDDRFGNVVYNNFASTNVIDNVGVSGQFDLDLGPVELTSITAFRTTDGSYGQDVDFTSADLLRRFYDQTLETFTQELRATGTFGPVSALLGVYYFDEQVQERQDVVTGDAFRTFADISVGGNGSGAAVANLETTLGTLYGNPAQYRGRFFVPGRSETGIFELENQALSLFGQFDIELAEGLVLTLGGNYTADEKRATTTYNASDVFSGIDLVNAGNRAITAQGIATTVGNLLRLGRPATQAEIGGFAQANPAGFAQVQAGAQAFAAANASNPQVNPLLGARALQLFPPFVNIPNAVESGETDDDDFAYTIRLAYDLAAAVNVYASYATGFKASSFNLSRDSRPFSGDAAALAGAGLAVNNLTYGSRFAGPEESTVIELGLKTNRGRYSANLTGFRQDIDGFQSNIFTGTGFFLANAGKQRTWGVEFEGTANPVDPLTLSLGVTWLDAVYQEFPLSSVGDLSGRSAAGVPDWTVVLGGQWVQPLPNGDEAVLRSTFHHESETNIVEGLPGFVSQGQGAAIAAADQFTREVNELSASFTYVMTDAGVELSVWGRNLLDNRYLLSVFDSVAQPFAVSGYTSQPRTYGVAARYRF</sequence>
<feature type="signal peptide" evidence="15">
    <location>
        <begin position="1"/>
        <end position="30"/>
    </location>
</feature>
<keyword evidence="18" id="KW-0675">Receptor</keyword>
<dbReference type="AlphaFoldDB" id="A0A0B2BZH9"/>
<evidence type="ECO:0000256" key="5">
    <source>
        <dbReference type="ARBA" id="ARBA00022692"/>
    </source>
</evidence>
<evidence type="ECO:0000256" key="10">
    <source>
        <dbReference type="ARBA" id="ARBA00023136"/>
    </source>
</evidence>
<comment type="subcellular location">
    <subcellularLocation>
        <location evidence="1 12">Cell outer membrane</location>
        <topology evidence="1 12">Multi-pass membrane protein</topology>
    </subcellularLocation>
</comment>
<comment type="caution">
    <text evidence="18">The sequence shown here is derived from an EMBL/GenBank/DDBJ whole genome shotgun (WGS) entry which is preliminary data.</text>
</comment>
<keyword evidence="19" id="KW-1185">Reference proteome</keyword>
<evidence type="ECO:0000256" key="6">
    <source>
        <dbReference type="ARBA" id="ARBA00022729"/>
    </source>
</evidence>
<dbReference type="InterPro" id="IPR000531">
    <property type="entry name" value="Beta-barrel_TonB"/>
</dbReference>
<organism evidence="18 19">
    <name type="scientific">Croceibacterium mercuriale</name>
    <dbReference type="NCBI Taxonomy" id="1572751"/>
    <lineage>
        <taxon>Bacteria</taxon>
        <taxon>Pseudomonadati</taxon>
        <taxon>Pseudomonadota</taxon>
        <taxon>Alphaproteobacteria</taxon>
        <taxon>Sphingomonadales</taxon>
        <taxon>Erythrobacteraceae</taxon>
        <taxon>Croceibacterium</taxon>
    </lineage>
</organism>
<dbReference type="PROSITE" id="PS01156">
    <property type="entry name" value="TONB_DEPENDENT_REC_2"/>
    <property type="match status" value="1"/>
</dbReference>
<feature type="chain" id="PRO_5002071599" evidence="15">
    <location>
        <begin position="31"/>
        <end position="885"/>
    </location>
</feature>
<dbReference type="InterPro" id="IPR010917">
    <property type="entry name" value="TonB_rcpt_CS"/>
</dbReference>
<evidence type="ECO:0000259" key="16">
    <source>
        <dbReference type="Pfam" id="PF00593"/>
    </source>
</evidence>
<keyword evidence="11 12" id="KW-0998">Cell outer membrane</keyword>
<dbReference type="Pfam" id="PF00593">
    <property type="entry name" value="TonB_dep_Rec_b-barrel"/>
    <property type="match status" value="1"/>
</dbReference>
<dbReference type="Proteomes" id="UP000030988">
    <property type="component" value="Unassembled WGS sequence"/>
</dbReference>
<dbReference type="Pfam" id="PF07715">
    <property type="entry name" value="Plug"/>
    <property type="match status" value="1"/>
</dbReference>
<evidence type="ECO:0000256" key="2">
    <source>
        <dbReference type="ARBA" id="ARBA00022448"/>
    </source>
</evidence>
<accession>A0A0B2BZH9</accession>
<reference evidence="18 19" key="1">
    <citation type="submission" date="2014-11" db="EMBL/GenBank/DDBJ databases">
        <title>Draft genome sequence of Kirrobacter mercurialis.</title>
        <authorList>
            <person name="Coil D.A."/>
            <person name="Eisen J.A."/>
        </authorList>
    </citation>
    <scope>NUCLEOTIDE SEQUENCE [LARGE SCALE GENOMIC DNA]</scope>
    <source>
        <strain evidence="18 19">Coronado</strain>
    </source>
</reference>
<evidence type="ECO:0000256" key="9">
    <source>
        <dbReference type="ARBA" id="ARBA00023077"/>
    </source>
</evidence>
<feature type="short sequence motif" description="TonB C-terminal box" evidence="13">
    <location>
        <begin position="868"/>
        <end position="885"/>
    </location>
</feature>
<dbReference type="EMBL" id="JTDN01000001">
    <property type="protein sequence ID" value="KHL25240.1"/>
    <property type="molecule type" value="Genomic_DNA"/>
</dbReference>
<feature type="domain" description="TonB-dependent receptor plug" evidence="17">
    <location>
        <begin position="63"/>
        <end position="171"/>
    </location>
</feature>
<keyword evidence="7" id="KW-0408">Iron</keyword>
<evidence type="ECO:0000256" key="3">
    <source>
        <dbReference type="ARBA" id="ARBA00022452"/>
    </source>
</evidence>
<keyword evidence="6 15" id="KW-0732">Signal</keyword>
<gene>
    <name evidence="18" type="ORF">PK98_00260</name>
</gene>
<dbReference type="Gene3D" id="2.40.170.20">
    <property type="entry name" value="TonB-dependent receptor, beta-barrel domain"/>
    <property type="match status" value="2"/>
</dbReference>
<comment type="similarity">
    <text evidence="12 14">Belongs to the TonB-dependent receptor family.</text>
</comment>
<dbReference type="GO" id="GO:0006826">
    <property type="term" value="P:iron ion transport"/>
    <property type="evidence" value="ECO:0007669"/>
    <property type="project" value="UniProtKB-KW"/>
</dbReference>
<keyword evidence="4" id="KW-0410">Iron transport</keyword>
<dbReference type="InterPro" id="IPR039426">
    <property type="entry name" value="TonB-dep_rcpt-like"/>
</dbReference>
<evidence type="ECO:0000256" key="12">
    <source>
        <dbReference type="PROSITE-ProRule" id="PRU01360"/>
    </source>
</evidence>
<evidence type="ECO:0000256" key="1">
    <source>
        <dbReference type="ARBA" id="ARBA00004571"/>
    </source>
</evidence>
<evidence type="ECO:0000313" key="18">
    <source>
        <dbReference type="EMBL" id="KHL25240.1"/>
    </source>
</evidence>
<dbReference type="PROSITE" id="PS52016">
    <property type="entry name" value="TONB_DEPENDENT_REC_3"/>
    <property type="match status" value="1"/>
</dbReference>
<evidence type="ECO:0000256" key="7">
    <source>
        <dbReference type="ARBA" id="ARBA00023004"/>
    </source>
</evidence>
<evidence type="ECO:0000256" key="13">
    <source>
        <dbReference type="PROSITE-ProRule" id="PRU10144"/>
    </source>
</evidence>
<keyword evidence="2 12" id="KW-0813">Transport</keyword>
<evidence type="ECO:0000259" key="17">
    <source>
        <dbReference type="Pfam" id="PF07715"/>
    </source>
</evidence>
<feature type="domain" description="TonB-dependent receptor-like beta-barrel" evidence="16">
    <location>
        <begin position="536"/>
        <end position="781"/>
    </location>
</feature>
<dbReference type="InterPro" id="IPR012910">
    <property type="entry name" value="Plug_dom"/>
</dbReference>
<dbReference type="SUPFAM" id="SSF56935">
    <property type="entry name" value="Porins"/>
    <property type="match status" value="1"/>
</dbReference>
<keyword evidence="3 12" id="KW-1134">Transmembrane beta strand</keyword>
<dbReference type="InterPro" id="IPR036942">
    <property type="entry name" value="Beta-barrel_TonB_sf"/>
</dbReference>
<dbReference type="PANTHER" id="PTHR32552:SF81">
    <property type="entry name" value="TONB-DEPENDENT OUTER MEMBRANE RECEPTOR"/>
    <property type="match status" value="1"/>
</dbReference>
<protein>
    <submittedName>
        <fullName evidence="18">TonB-dependent receptor</fullName>
    </submittedName>
</protein>
<proteinExistence type="inferred from homology"/>
<dbReference type="GO" id="GO:0009279">
    <property type="term" value="C:cell outer membrane"/>
    <property type="evidence" value="ECO:0007669"/>
    <property type="project" value="UniProtKB-SubCell"/>
</dbReference>
<evidence type="ECO:0000256" key="14">
    <source>
        <dbReference type="RuleBase" id="RU003357"/>
    </source>
</evidence>
<evidence type="ECO:0000256" key="15">
    <source>
        <dbReference type="SAM" id="SignalP"/>
    </source>
</evidence>
<keyword evidence="5 12" id="KW-0812">Transmembrane</keyword>
<evidence type="ECO:0000256" key="4">
    <source>
        <dbReference type="ARBA" id="ARBA00022496"/>
    </source>
</evidence>
<keyword evidence="9 14" id="KW-0798">TonB box</keyword>
<evidence type="ECO:0000256" key="8">
    <source>
        <dbReference type="ARBA" id="ARBA00023065"/>
    </source>
</evidence>
<evidence type="ECO:0000313" key="19">
    <source>
        <dbReference type="Proteomes" id="UP000030988"/>
    </source>
</evidence>
<dbReference type="STRING" id="1572751.PK98_00260"/>
<keyword evidence="10 12" id="KW-0472">Membrane</keyword>
<dbReference type="PANTHER" id="PTHR32552">
    <property type="entry name" value="FERRICHROME IRON RECEPTOR-RELATED"/>
    <property type="match status" value="1"/>
</dbReference>
<keyword evidence="8" id="KW-0406">Ion transport</keyword>